<dbReference type="Pfam" id="PF11951">
    <property type="entry name" value="Fungal_trans_2"/>
    <property type="match status" value="1"/>
</dbReference>
<dbReference type="Proteomes" id="UP001174694">
    <property type="component" value="Unassembled WGS sequence"/>
</dbReference>
<feature type="compositionally biased region" description="Acidic residues" evidence="7">
    <location>
        <begin position="49"/>
        <end position="60"/>
    </location>
</feature>
<evidence type="ECO:0000256" key="7">
    <source>
        <dbReference type="SAM" id="MobiDB-lite"/>
    </source>
</evidence>
<protein>
    <submittedName>
        <fullName evidence="8">Uncharacterized protein</fullName>
    </submittedName>
</protein>
<feature type="compositionally biased region" description="Basic and acidic residues" evidence="7">
    <location>
        <begin position="36"/>
        <end position="47"/>
    </location>
</feature>
<dbReference type="CDD" id="cd12148">
    <property type="entry name" value="fungal_TF_MHR"/>
    <property type="match status" value="1"/>
</dbReference>
<evidence type="ECO:0000256" key="6">
    <source>
        <dbReference type="ARBA" id="ARBA00023242"/>
    </source>
</evidence>
<dbReference type="InterPro" id="IPR021858">
    <property type="entry name" value="Fun_TF"/>
</dbReference>
<evidence type="ECO:0000256" key="4">
    <source>
        <dbReference type="ARBA" id="ARBA00023125"/>
    </source>
</evidence>
<evidence type="ECO:0000256" key="5">
    <source>
        <dbReference type="ARBA" id="ARBA00023163"/>
    </source>
</evidence>
<evidence type="ECO:0000256" key="3">
    <source>
        <dbReference type="ARBA" id="ARBA00023015"/>
    </source>
</evidence>
<keyword evidence="9" id="KW-1185">Reference proteome</keyword>
<sequence>MLFSGLMLGRFISSTFQMDKAPTTNTQAIPSGLKSPLKEDPTVRPEADGQYEVDSPDDLDHDTVSHGSARSEEHRSSNYAQNPSSHGLRPHSPIVRSAPGFIGLVEATDTPGVNQTSRDVTTPTDGRIAFSHGVVGRGSVEEAEEVAFFLRQYSEGLAKGMDLWAQDHFFSQQVLILARNNALVRYSVCALAAKHMGQMENPTLRVKRVIGQERIMKTIERSGLDYLWYGAKYYERAVRLLSADISSPANSSSYALPSRTPDVLDNEVSASYSPGGSLTDGLEDPTTGRLVAVCILVEYERLSTTLKGWAGHLNGFAKLLHLDRLGQVYLNQLQSSAMQMLFWHFCFQDWEESFVTRTAVRVDVDNAMLWHTMGLSPSDGDYWHRNSATPNTAFTPHRYHERTYLYELIRLMCRLANNSIRHLDIESSEINGEEPQGPERRWAELKHELDTWHDTLPPAFQPDACLPHGIASTSRVFVEDSWFSTSVCGLSMIYYYTAQILLTIQRPSSLTTSNIGPSHFDLLVAYRAVQEELRGYARKIVSIASGMHEDAMKMYIIQPLYVAGRCLTDAEDRRKLLDMLRGIEREFGIFTEYRVKALCEEWRACQ</sequence>
<evidence type="ECO:0000313" key="8">
    <source>
        <dbReference type="EMBL" id="KAJ9151856.1"/>
    </source>
</evidence>
<dbReference type="GO" id="GO:0005634">
    <property type="term" value="C:nucleus"/>
    <property type="evidence" value="ECO:0007669"/>
    <property type="project" value="UniProtKB-SubCell"/>
</dbReference>
<evidence type="ECO:0000256" key="1">
    <source>
        <dbReference type="ARBA" id="ARBA00004123"/>
    </source>
</evidence>
<comment type="caution">
    <text evidence="8">The sequence shown here is derived from an EMBL/GenBank/DDBJ whole genome shotgun (WGS) entry which is preliminary data.</text>
</comment>
<organism evidence="8 9">
    <name type="scientific">Pleurostoma richardsiae</name>
    <dbReference type="NCBI Taxonomy" id="41990"/>
    <lineage>
        <taxon>Eukaryota</taxon>
        <taxon>Fungi</taxon>
        <taxon>Dikarya</taxon>
        <taxon>Ascomycota</taxon>
        <taxon>Pezizomycotina</taxon>
        <taxon>Sordariomycetes</taxon>
        <taxon>Sordariomycetidae</taxon>
        <taxon>Calosphaeriales</taxon>
        <taxon>Pleurostomataceae</taxon>
        <taxon>Pleurostoma</taxon>
    </lineage>
</organism>
<keyword evidence="6" id="KW-0539">Nucleus</keyword>
<dbReference type="GO" id="GO:0003700">
    <property type="term" value="F:DNA-binding transcription factor activity"/>
    <property type="evidence" value="ECO:0007669"/>
    <property type="project" value="TreeGrafter"/>
</dbReference>
<dbReference type="GO" id="GO:0000976">
    <property type="term" value="F:transcription cis-regulatory region binding"/>
    <property type="evidence" value="ECO:0007669"/>
    <property type="project" value="TreeGrafter"/>
</dbReference>
<keyword evidence="3" id="KW-0805">Transcription regulation</keyword>
<evidence type="ECO:0000256" key="2">
    <source>
        <dbReference type="ARBA" id="ARBA00022833"/>
    </source>
</evidence>
<evidence type="ECO:0000313" key="9">
    <source>
        <dbReference type="Proteomes" id="UP001174694"/>
    </source>
</evidence>
<keyword evidence="5" id="KW-0804">Transcription</keyword>
<keyword evidence="4" id="KW-0238">DNA-binding</keyword>
<gene>
    <name evidence="8" type="ORF">NKR23_g2583</name>
</gene>
<feature type="compositionally biased region" description="Basic and acidic residues" evidence="7">
    <location>
        <begin position="61"/>
        <end position="76"/>
    </location>
</feature>
<reference evidence="8" key="1">
    <citation type="submission" date="2022-07" db="EMBL/GenBank/DDBJ databases">
        <title>Fungi with potential for degradation of polypropylene.</title>
        <authorList>
            <person name="Gostincar C."/>
        </authorList>
    </citation>
    <scope>NUCLEOTIDE SEQUENCE</scope>
    <source>
        <strain evidence="8">EXF-13308</strain>
    </source>
</reference>
<dbReference type="PANTHER" id="PTHR37534">
    <property type="entry name" value="TRANSCRIPTIONAL ACTIVATOR PROTEIN UGA3"/>
    <property type="match status" value="1"/>
</dbReference>
<dbReference type="AlphaFoldDB" id="A0AA38RLE8"/>
<name>A0AA38RLE8_9PEZI</name>
<dbReference type="GO" id="GO:0045944">
    <property type="term" value="P:positive regulation of transcription by RNA polymerase II"/>
    <property type="evidence" value="ECO:0007669"/>
    <property type="project" value="TreeGrafter"/>
</dbReference>
<accession>A0AA38RLE8</accession>
<feature type="region of interest" description="Disordered" evidence="7">
    <location>
        <begin position="22"/>
        <end position="92"/>
    </location>
</feature>
<comment type="subcellular location">
    <subcellularLocation>
        <location evidence="1">Nucleus</location>
    </subcellularLocation>
</comment>
<proteinExistence type="predicted"/>
<dbReference type="EMBL" id="JANBVO010000005">
    <property type="protein sequence ID" value="KAJ9151856.1"/>
    <property type="molecule type" value="Genomic_DNA"/>
</dbReference>
<keyword evidence="2" id="KW-0862">Zinc</keyword>
<dbReference type="PANTHER" id="PTHR37534:SF9">
    <property type="entry name" value="ZN(II)2CYS6 TRANSCRIPTION FACTOR (EUROFUNG)"/>
    <property type="match status" value="1"/>
</dbReference>